<dbReference type="OrthoDB" id="7522752at2"/>
<evidence type="ECO:0000259" key="1">
    <source>
        <dbReference type="Pfam" id="PF13400"/>
    </source>
</evidence>
<gene>
    <name evidence="2" type="ORF">BSQ44_17775</name>
</gene>
<proteinExistence type="predicted"/>
<dbReference type="Gene3D" id="3.40.50.410">
    <property type="entry name" value="von Willebrand factor, type A domain"/>
    <property type="match status" value="2"/>
</dbReference>
<dbReference type="Pfam" id="PF13400">
    <property type="entry name" value="Tad"/>
    <property type="match status" value="1"/>
</dbReference>
<protein>
    <recommendedName>
        <fullName evidence="1">Putative Flp pilus-assembly TadG-like N-terminal domain-containing protein</fullName>
    </recommendedName>
</protein>
<dbReference type="EMBL" id="CP018171">
    <property type="protein sequence ID" value="APH73008.1"/>
    <property type="molecule type" value="Genomic_DNA"/>
</dbReference>
<dbReference type="STRING" id="1670800.BSQ44_17775"/>
<feature type="domain" description="Putative Flp pilus-assembly TadG-like N-terminal" evidence="1">
    <location>
        <begin position="16"/>
        <end position="57"/>
    </location>
</feature>
<sequence>MFRKFLRDVRGDYAIATAVAIIPILGSLALAVDYTELSRERAIVQNALDAAGIAAARYYVEGASKDATTAYAKDFFLANLNGIDGGGAKFTLVLPNEGTGGGVLTISATHSFKPFFLDGFTSLIGSDKAVLDFQAETKVRLKNTLEVALVLDNSGSMDYTGSGSGKKRIVLLRDAAKQLVSTLAAQADQLKQVDKPVQFSLVPFAASVNVGPSNATAAWMDVDGRSPIHHEDFDWTTMPSTKKVQLSGGIYYKKGADWGAEENQKVTRFTMFNDVKRVTGKSWVADMQYVCTSYRSSGSCRTYGWVDNGAYQYSYGAFAGWQGCVEARPYPYNLNDAAPLTATPATLFVPMFAPDETDQTSGGSAPNSWWVDVTTSSNASTRQKYMPKYFTPAGEGTSAAAASSGPNDSCTTKPITALVDVSVAAGKKKIEDAIDAMTPLGATNVPEGLAWGWRTVSHDAPFTEGRVETEKGNDKVVIVLTDGANTYYTPSSLGYADAAANKSTYSAYGYTGLKQPGESYTRMFMGTTVGKTTYSNDNYTSAMTQQMNALCESAKAKGIIVMTVSLDLSTSKSDEKAQIDALKACSSNSRFRNDSSGSPAKLYWNATGANLSDKFKEIADELSNLRIVG</sequence>
<accession>A0A1L3SUE8</accession>
<organism evidence="2 3">
    <name type="scientific">Aquibium oceanicum</name>
    <dbReference type="NCBI Taxonomy" id="1670800"/>
    <lineage>
        <taxon>Bacteria</taxon>
        <taxon>Pseudomonadati</taxon>
        <taxon>Pseudomonadota</taxon>
        <taxon>Alphaproteobacteria</taxon>
        <taxon>Hyphomicrobiales</taxon>
        <taxon>Phyllobacteriaceae</taxon>
        <taxon>Aquibium</taxon>
    </lineage>
</organism>
<dbReference type="KEGG" id="meso:BSQ44_17775"/>
<dbReference type="InterPro" id="IPR036465">
    <property type="entry name" value="vWFA_dom_sf"/>
</dbReference>
<evidence type="ECO:0000313" key="2">
    <source>
        <dbReference type="EMBL" id="APH73008.1"/>
    </source>
</evidence>
<evidence type="ECO:0000313" key="3">
    <source>
        <dbReference type="Proteomes" id="UP000182840"/>
    </source>
</evidence>
<dbReference type="AlphaFoldDB" id="A0A1L3SUE8"/>
<name>A0A1L3SUE8_9HYPH</name>
<dbReference type="InterPro" id="IPR028087">
    <property type="entry name" value="Tad_N"/>
</dbReference>
<dbReference type="Proteomes" id="UP000182840">
    <property type="component" value="Chromosome"/>
</dbReference>
<keyword evidence="3" id="KW-1185">Reference proteome</keyword>
<reference evidence="3" key="1">
    <citation type="submission" date="2016-11" db="EMBL/GenBank/DDBJ databases">
        <title>Mesorhizobium oceanicum sp. nov., isolated from deep seawater in South China Sea.</title>
        <authorList>
            <person name="Fu G.-Y."/>
        </authorList>
    </citation>
    <scope>NUCLEOTIDE SEQUENCE [LARGE SCALE GENOMIC DNA]</scope>
    <source>
        <strain evidence="3">B7</strain>
    </source>
</reference>
<dbReference type="SUPFAM" id="SSF53300">
    <property type="entry name" value="vWA-like"/>
    <property type="match status" value="1"/>
</dbReference>